<evidence type="ECO:0000256" key="4">
    <source>
        <dbReference type="ARBA" id="ARBA00022692"/>
    </source>
</evidence>
<evidence type="ECO:0000256" key="1">
    <source>
        <dbReference type="ARBA" id="ARBA00004141"/>
    </source>
</evidence>
<feature type="transmembrane region" description="Helical" evidence="7">
    <location>
        <begin position="524"/>
        <end position="545"/>
    </location>
</feature>
<feature type="domain" description="Glycosyltransferase 2-like" evidence="8">
    <location>
        <begin position="356"/>
        <end position="540"/>
    </location>
</feature>
<dbReference type="Proteomes" id="UP001181622">
    <property type="component" value="Unassembled WGS sequence"/>
</dbReference>
<keyword evidence="3" id="KW-0808">Transferase</keyword>
<dbReference type="InterPro" id="IPR029044">
    <property type="entry name" value="Nucleotide-diphossugar_trans"/>
</dbReference>
<keyword evidence="2" id="KW-0328">Glycosyltransferase</keyword>
<keyword evidence="5 7" id="KW-1133">Transmembrane helix</keyword>
<dbReference type="InterPro" id="IPR001173">
    <property type="entry name" value="Glyco_trans_2-like"/>
</dbReference>
<evidence type="ECO:0000256" key="6">
    <source>
        <dbReference type="ARBA" id="ARBA00023136"/>
    </source>
</evidence>
<evidence type="ECO:0000256" key="7">
    <source>
        <dbReference type="SAM" id="Phobius"/>
    </source>
</evidence>
<dbReference type="SUPFAM" id="SSF53448">
    <property type="entry name" value="Nucleotide-diphospho-sugar transferases"/>
    <property type="match status" value="1"/>
</dbReference>
<dbReference type="InterPro" id="IPR050321">
    <property type="entry name" value="Glycosyltr_2/OpgH_subfam"/>
</dbReference>
<evidence type="ECO:0000313" key="9">
    <source>
        <dbReference type="EMBL" id="MDR4307327.1"/>
    </source>
</evidence>
<comment type="caution">
    <text evidence="9">The sequence shown here is derived from an EMBL/GenBank/DDBJ whole genome shotgun (WGS) entry which is preliminary data.</text>
</comment>
<keyword evidence="4 7" id="KW-0812">Transmembrane</keyword>
<keyword evidence="10" id="KW-1185">Reference proteome</keyword>
<keyword evidence="6 7" id="KW-0472">Membrane</keyword>
<dbReference type="Gene3D" id="3.90.550.10">
    <property type="entry name" value="Spore Coat Polysaccharide Biosynthesis Protein SpsA, Chain A"/>
    <property type="match status" value="1"/>
</dbReference>
<accession>A0ABU1DGW2</accession>
<gene>
    <name evidence="9" type="ORF">IHQ68_11940</name>
</gene>
<name>A0ABU1DGW2_9HYPH</name>
<feature type="transmembrane region" description="Helical" evidence="7">
    <location>
        <begin position="565"/>
        <end position="587"/>
    </location>
</feature>
<dbReference type="PANTHER" id="PTHR43867:SF2">
    <property type="entry name" value="CELLULOSE SYNTHASE CATALYTIC SUBUNIT A [UDP-FORMING]"/>
    <property type="match status" value="1"/>
</dbReference>
<evidence type="ECO:0000256" key="5">
    <source>
        <dbReference type="ARBA" id="ARBA00022989"/>
    </source>
</evidence>
<dbReference type="EMBL" id="JADBEO010000023">
    <property type="protein sequence ID" value="MDR4307327.1"/>
    <property type="molecule type" value="Genomic_DNA"/>
</dbReference>
<proteinExistence type="predicted"/>
<reference evidence="9" key="1">
    <citation type="submission" date="2020-10" db="EMBL/GenBank/DDBJ databases">
        <authorList>
            <person name="Abbas A."/>
            <person name="Razzaq R."/>
            <person name="Waqas M."/>
            <person name="Abbas N."/>
            <person name="Nielsen T.K."/>
            <person name="Hansen L.H."/>
            <person name="Hussain S."/>
            <person name="Shahid M."/>
        </authorList>
    </citation>
    <scope>NUCLEOTIDE SEQUENCE</scope>
    <source>
        <strain evidence="9">S14</strain>
    </source>
</reference>
<dbReference type="PANTHER" id="PTHR43867">
    <property type="entry name" value="CELLULOSE SYNTHASE CATALYTIC SUBUNIT A [UDP-FORMING]"/>
    <property type="match status" value="1"/>
</dbReference>
<comment type="subcellular location">
    <subcellularLocation>
        <location evidence="1">Membrane</location>
        <topology evidence="1">Multi-pass membrane protein</topology>
    </subcellularLocation>
</comment>
<evidence type="ECO:0000256" key="3">
    <source>
        <dbReference type="ARBA" id="ARBA00022679"/>
    </source>
</evidence>
<protein>
    <submittedName>
        <fullName evidence="9">Glycosyltransferase</fullName>
    </submittedName>
</protein>
<sequence>MHETALLTARDRDASVEARLAGSRAFDVEARAHQAAPLPPEFAALERAGFAPGPLYAALADAERAGVEPFDALLCSGRFSETELVGALARAIGVDVAGADDALGAPVDADALALSAANGHLASLDASGELRFVVAARGVAMRRLARARRGQPRTRSIALAGPRAFANLLASRAGPALAARAAEGPQRVAPEMTVAQGLPRLGRRTKCAIAAGGGALMLATFLWPILGAALLAALGLVFAAMNGFRLFLCFGGGDARIDPRIARASLPVYTVLVALHREAAVIPSLLAALENLDYPAAKLDIKILLEAGDVETLAALAARPPRAGIEVLVLPPGGPKTKPRALNAGLLCARGEFLAVFDAEDRPDPKQLRVAVEAFRREPRDVACLQARLAIDNHADGWLCRHFAIEYAALFDVVLPALSALRLPIPLGGTSNHFRVSALRRIGGWDAANVTEDADLGLRLARFGYATRTIPSVTWEEAPTTLKPWIRQRTRWMKGFMVTTAVHSRRPLELLAELGALKFLAVQLTIPGVALTALAYPALAAMFLFDGLTGALLSPAETYLEGVLLGFHVVNMIIGFSAGLACGWMGVDRRCPQRLWTTLFTLPVYWFLVGCAAWRAAWQIATARTSDWEKTTHGVSRRRATPPQA</sequence>
<evidence type="ECO:0000313" key="10">
    <source>
        <dbReference type="Proteomes" id="UP001181622"/>
    </source>
</evidence>
<feature type="transmembrane region" description="Helical" evidence="7">
    <location>
        <begin position="599"/>
        <end position="618"/>
    </location>
</feature>
<evidence type="ECO:0000259" key="8">
    <source>
        <dbReference type="Pfam" id="PF13632"/>
    </source>
</evidence>
<organism evidence="9 10">
    <name type="scientific">Chelatococcus sambhunathii</name>
    <dbReference type="NCBI Taxonomy" id="363953"/>
    <lineage>
        <taxon>Bacteria</taxon>
        <taxon>Pseudomonadati</taxon>
        <taxon>Pseudomonadota</taxon>
        <taxon>Alphaproteobacteria</taxon>
        <taxon>Hyphomicrobiales</taxon>
        <taxon>Chelatococcaceae</taxon>
        <taxon>Chelatococcus</taxon>
    </lineage>
</organism>
<dbReference type="Pfam" id="PF13632">
    <property type="entry name" value="Glyco_trans_2_3"/>
    <property type="match status" value="1"/>
</dbReference>
<evidence type="ECO:0000256" key="2">
    <source>
        <dbReference type="ARBA" id="ARBA00022676"/>
    </source>
</evidence>